<dbReference type="PROSITE" id="PS52012">
    <property type="entry name" value="CFEM"/>
    <property type="match status" value="1"/>
</dbReference>
<evidence type="ECO:0000313" key="14">
    <source>
        <dbReference type="Proteomes" id="UP001590951"/>
    </source>
</evidence>
<keyword evidence="14" id="KW-1185">Reference proteome</keyword>
<dbReference type="InterPro" id="IPR008427">
    <property type="entry name" value="Extracellular_membr_CFEM_dom"/>
</dbReference>
<evidence type="ECO:0000256" key="6">
    <source>
        <dbReference type="ARBA" id="ARBA00022729"/>
    </source>
</evidence>
<comment type="caution">
    <text evidence="13">The sequence shown here is derived from an EMBL/GenBank/DDBJ whole genome shotgun (WGS) entry which is preliminary data.</text>
</comment>
<comment type="subcellular location">
    <subcellularLocation>
        <location evidence="1">Membrane</location>
        <topology evidence="1">Lipid-anchor</topology>
        <topology evidence="1">GPI-anchor</topology>
    </subcellularLocation>
    <subcellularLocation>
        <location evidence="2">Secreted</location>
    </subcellularLocation>
</comment>
<evidence type="ECO:0000256" key="3">
    <source>
        <dbReference type="ARBA" id="ARBA00010031"/>
    </source>
</evidence>
<keyword evidence="10" id="KW-1133">Transmembrane helix</keyword>
<feature type="disulfide bond" evidence="9">
    <location>
        <begin position="46"/>
        <end position="53"/>
    </location>
</feature>
<dbReference type="Proteomes" id="UP001590951">
    <property type="component" value="Unassembled WGS sequence"/>
</dbReference>
<protein>
    <recommendedName>
        <fullName evidence="12">CFEM domain-containing protein</fullName>
    </recommendedName>
</protein>
<comment type="similarity">
    <text evidence="3">Belongs to the RBT5 family.</text>
</comment>
<organism evidence="13 14">
    <name type="scientific">Lepraria finkii</name>
    <dbReference type="NCBI Taxonomy" id="1340010"/>
    <lineage>
        <taxon>Eukaryota</taxon>
        <taxon>Fungi</taxon>
        <taxon>Dikarya</taxon>
        <taxon>Ascomycota</taxon>
        <taxon>Pezizomycotina</taxon>
        <taxon>Lecanoromycetes</taxon>
        <taxon>OSLEUM clade</taxon>
        <taxon>Lecanoromycetidae</taxon>
        <taxon>Lecanorales</taxon>
        <taxon>Lecanorineae</taxon>
        <taxon>Stereocaulaceae</taxon>
        <taxon>Lepraria</taxon>
    </lineage>
</organism>
<keyword evidence="9" id="KW-0408">Iron</keyword>
<keyword evidence="4" id="KW-0964">Secreted</keyword>
<evidence type="ECO:0000256" key="10">
    <source>
        <dbReference type="SAM" id="Phobius"/>
    </source>
</evidence>
<keyword evidence="6 11" id="KW-0732">Signal</keyword>
<keyword evidence="5" id="KW-0325">Glycoprotein</keyword>
<keyword evidence="9" id="KW-0349">Heme</keyword>
<evidence type="ECO:0000256" key="8">
    <source>
        <dbReference type="ARBA" id="ARBA00023288"/>
    </source>
</evidence>
<sequence>MKTFAIVLAAGLVAVTQAQEQCAAVAAKIPTCAVSCISTAAAKAGCGMTDFACQCKPANTAAINSAALECVLSGCGAATGLAVQASASAVCACAASAGPVAASSTAATAPASTSAVATSSAAVVASTAPATSSAPFPVTTSATASGVASAPPVASTGGVTTSSTAPFLGAGVRAIASIGGVFGAFVAVMAVL</sequence>
<evidence type="ECO:0000259" key="12">
    <source>
        <dbReference type="PROSITE" id="PS52012"/>
    </source>
</evidence>
<feature type="domain" description="CFEM" evidence="12">
    <location>
        <begin position="1"/>
        <end position="118"/>
    </location>
</feature>
<dbReference type="EMBL" id="JBHFEH010000021">
    <property type="protein sequence ID" value="KAL2053438.1"/>
    <property type="molecule type" value="Genomic_DNA"/>
</dbReference>
<comment type="caution">
    <text evidence="9">Lacks conserved residue(s) required for the propagation of feature annotation.</text>
</comment>
<keyword evidence="10" id="KW-0472">Membrane</keyword>
<evidence type="ECO:0000256" key="4">
    <source>
        <dbReference type="ARBA" id="ARBA00022525"/>
    </source>
</evidence>
<evidence type="ECO:0000313" key="13">
    <source>
        <dbReference type="EMBL" id="KAL2053438.1"/>
    </source>
</evidence>
<feature type="signal peptide" evidence="11">
    <location>
        <begin position="1"/>
        <end position="18"/>
    </location>
</feature>
<evidence type="ECO:0000256" key="9">
    <source>
        <dbReference type="PROSITE-ProRule" id="PRU01356"/>
    </source>
</evidence>
<keyword evidence="8" id="KW-0449">Lipoprotein</keyword>
<name>A0ABR4BC21_9LECA</name>
<keyword evidence="7 9" id="KW-1015">Disulfide bond</keyword>
<keyword evidence="5" id="KW-0336">GPI-anchor</keyword>
<feature type="transmembrane region" description="Helical" evidence="10">
    <location>
        <begin position="170"/>
        <end position="191"/>
    </location>
</feature>
<reference evidence="13 14" key="1">
    <citation type="submission" date="2024-09" db="EMBL/GenBank/DDBJ databases">
        <title>Rethinking Asexuality: The Enigmatic Case of Functional Sexual Genes in Lepraria (Stereocaulaceae).</title>
        <authorList>
            <person name="Doellman M."/>
            <person name="Sun Y."/>
            <person name="Barcenas-Pena A."/>
            <person name="Lumbsch H.T."/>
            <person name="Grewe F."/>
        </authorList>
    </citation>
    <scope>NUCLEOTIDE SEQUENCE [LARGE SCALE GENOMIC DNA]</scope>
    <source>
        <strain evidence="13 14">Grewe 0041</strain>
    </source>
</reference>
<keyword evidence="10" id="KW-0812">Transmembrane</keyword>
<accession>A0ABR4BC21</accession>
<dbReference type="Pfam" id="PF05730">
    <property type="entry name" value="CFEM"/>
    <property type="match status" value="1"/>
</dbReference>
<evidence type="ECO:0000256" key="2">
    <source>
        <dbReference type="ARBA" id="ARBA00004613"/>
    </source>
</evidence>
<keyword evidence="9" id="KW-0479">Metal-binding</keyword>
<evidence type="ECO:0000256" key="1">
    <source>
        <dbReference type="ARBA" id="ARBA00004589"/>
    </source>
</evidence>
<gene>
    <name evidence="13" type="ORF">ABVK25_006432</name>
</gene>
<feature type="chain" id="PRO_5046382084" description="CFEM domain-containing protein" evidence="11">
    <location>
        <begin position="19"/>
        <end position="192"/>
    </location>
</feature>
<evidence type="ECO:0000256" key="11">
    <source>
        <dbReference type="SAM" id="SignalP"/>
    </source>
</evidence>
<feature type="binding site" description="axial binding residue" evidence="9">
    <location>
        <position position="50"/>
    </location>
    <ligand>
        <name>heme</name>
        <dbReference type="ChEBI" id="CHEBI:30413"/>
    </ligand>
    <ligandPart>
        <name>Fe</name>
        <dbReference type="ChEBI" id="CHEBI:18248"/>
    </ligandPart>
</feature>
<evidence type="ECO:0000256" key="7">
    <source>
        <dbReference type="ARBA" id="ARBA00023157"/>
    </source>
</evidence>
<proteinExistence type="inferred from homology"/>
<evidence type="ECO:0000256" key="5">
    <source>
        <dbReference type="ARBA" id="ARBA00022622"/>
    </source>
</evidence>